<organism evidence="1 2">
    <name type="scientific">Pseudonocardia saturnea</name>
    <dbReference type="NCBI Taxonomy" id="33909"/>
    <lineage>
        <taxon>Bacteria</taxon>
        <taxon>Bacillati</taxon>
        <taxon>Actinomycetota</taxon>
        <taxon>Actinomycetes</taxon>
        <taxon>Pseudonocardiales</taxon>
        <taxon>Pseudonocardiaceae</taxon>
        <taxon>Pseudonocardia</taxon>
    </lineage>
</organism>
<proteinExistence type="predicted"/>
<dbReference type="Proteomes" id="UP000320693">
    <property type="component" value="Unassembled WGS sequence"/>
</dbReference>
<evidence type="ECO:0000313" key="1">
    <source>
        <dbReference type="EMBL" id="GEC28791.1"/>
    </source>
</evidence>
<protein>
    <recommendedName>
        <fullName evidence="3">Homeodomain-like domain-containing protein</fullName>
    </recommendedName>
</protein>
<accession>A0ABQ0S7A2</accession>
<evidence type="ECO:0000313" key="2">
    <source>
        <dbReference type="Proteomes" id="UP000320693"/>
    </source>
</evidence>
<gene>
    <name evidence="1" type="ORF">PSA01_58200</name>
</gene>
<comment type="caution">
    <text evidence="1">The sequence shown here is derived from an EMBL/GenBank/DDBJ whole genome shotgun (WGS) entry which is preliminary data.</text>
</comment>
<name>A0ABQ0S7A2_9PSEU</name>
<sequence length="132" mass="14396">MGTAESGTLPHVTTWTADECAEQWGVQVGTWNSYVSRGQAPAPLPDPDDAGRRVWDAGAVRGYPRPGVGHRRSSDAADDLLVEMGEVGARMAELRDRQRELLRAGREAGCEIRAMSEALGISRQTAYSWLKN</sequence>
<keyword evidence="2" id="KW-1185">Reference proteome</keyword>
<dbReference type="EMBL" id="BJNH01000092">
    <property type="protein sequence ID" value="GEC28791.1"/>
    <property type="molecule type" value="Genomic_DNA"/>
</dbReference>
<evidence type="ECO:0008006" key="3">
    <source>
        <dbReference type="Google" id="ProtNLM"/>
    </source>
</evidence>
<reference evidence="1 2" key="1">
    <citation type="submission" date="2019-06" db="EMBL/GenBank/DDBJ databases">
        <title>Whole genome shotgun sequence of Pseudonocardia saturnea NBRC 14499.</title>
        <authorList>
            <person name="Hosoyama A."/>
            <person name="Uohara A."/>
            <person name="Ohji S."/>
            <person name="Ichikawa N."/>
        </authorList>
    </citation>
    <scope>NUCLEOTIDE SEQUENCE [LARGE SCALE GENOMIC DNA]</scope>
    <source>
        <strain evidence="1 2">NBRC 14499</strain>
    </source>
</reference>